<dbReference type="GO" id="GO:0008270">
    <property type="term" value="F:zinc ion binding"/>
    <property type="evidence" value="ECO:0007669"/>
    <property type="project" value="InterPro"/>
</dbReference>
<dbReference type="GeneID" id="26810055"/>
<dbReference type="InterPro" id="IPR053187">
    <property type="entry name" value="Notoamide_regulator"/>
</dbReference>
<feature type="region of interest" description="Disordered" evidence="5">
    <location>
        <begin position="1"/>
        <end position="38"/>
    </location>
</feature>
<feature type="compositionally biased region" description="Basic and acidic residues" evidence="5">
    <location>
        <begin position="711"/>
        <end position="726"/>
    </location>
</feature>
<dbReference type="InterPro" id="IPR001138">
    <property type="entry name" value="Zn2Cys6_DnaBD"/>
</dbReference>
<keyword evidence="3" id="KW-0804">Transcription</keyword>
<gene>
    <name evidence="7" type="ORF">ANOM_008251</name>
</gene>
<dbReference type="SUPFAM" id="SSF57701">
    <property type="entry name" value="Zn2/Cys6 DNA-binding domain"/>
    <property type="match status" value="1"/>
</dbReference>
<dbReference type="GO" id="GO:0000981">
    <property type="term" value="F:DNA-binding transcription factor activity, RNA polymerase II-specific"/>
    <property type="evidence" value="ECO:0007669"/>
    <property type="project" value="InterPro"/>
</dbReference>
<evidence type="ECO:0000256" key="3">
    <source>
        <dbReference type="ARBA" id="ARBA00023163"/>
    </source>
</evidence>
<dbReference type="GO" id="GO:0003677">
    <property type="term" value="F:DNA binding"/>
    <property type="evidence" value="ECO:0007669"/>
    <property type="project" value="UniProtKB-KW"/>
</dbReference>
<dbReference type="Proteomes" id="UP000037505">
    <property type="component" value="Unassembled WGS sequence"/>
</dbReference>
<evidence type="ECO:0000313" key="8">
    <source>
        <dbReference type="Proteomes" id="UP000037505"/>
    </source>
</evidence>
<dbReference type="RefSeq" id="XP_015403950.1">
    <property type="nucleotide sequence ID" value="XM_015553507.1"/>
</dbReference>
<dbReference type="CDD" id="cd12148">
    <property type="entry name" value="fungal_TF_MHR"/>
    <property type="match status" value="1"/>
</dbReference>
<evidence type="ECO:0000256" key="4">
    <source>
        <dbReference type="ARBA" id="ARBA00023242"/>
    </source>
</evidence>
<dbReference type="PROSITE" id="PS50048">
    <property type="entry name" value="ZN2_CY6_FUNGAL_2"/>
    <property type="match status" value="1"/>
</dbReference>
<dbReference type="Gene3D" id="4.10.240.10">
    <property type="entry name" value="Zn(2)-C6 fungal-type DNA-binding domain"/>
    <property type="match status" value="1"/>
</dbReference>
<proteinExistence type="predicted"/>
<dbReference type="Pfam" id="PF00172">
    <property type="entry name" value="Zn_clus"/>
    <property type="match status" value="1"/>
</dbReference>
<reference evidence="7 8" key="1">
    <citation type="submission" date="2014-06" db="EMBL/GenBank/DDBJ databases">
        <title>The Genome of the Aflatoxigenic Filamentous Fungus Aspergillus nomius.</title>
        <authorList>
            <person name="Moore M.G."/>
            <person name="Shannon B.M."/>
            <person name="Brian M.M."/>
        </authorList>
    </citation>
    <scope>NUCLEOTIDE SEQUENCE [LARGE SCALE GENOMIC DNA]</scope>
    <source>
        <strain evidence="7 8">NRRL 13137</strain>
    </source>
</reference>
<dbReference type="EMBL" id="JNOM01000297">
    <property type="protein sequence ID" value="KNG83027.1"/>
    <property type="molecule type" value="Genomic_DNA"/>
</dbReference>
<dbReference type="STRING" id="1509407.A0A0L1IU55"/>
<dbReference type="PANTHER" id="PTHR47256:SF3">
    <property type="entry name" value="ZN(II)2CYS6 TRANSCRIPTION FACTOR (EUROFUNG)"/>
    <property type="match status" value="1"/>
</dbReference>
<dbReference type="PROSITE" id="PS00463">
    <property type="entry name" value="ZN2_CY6_FUNGAL_1"/>
    <property type="match status" value="1"/>
</dbReference>
<dbReference type="AlphaFoldDB" id="A0A0L1IU55"/>
<evidence type="ECO:0000256" key="5">
    <source>
        <dbReference type="SAM" id="MobiDB-lite"/>
    </source>
</evidence>
<dbReference type="PANTHER" id="PTHR47256">
    <property type="entry name" value="ZN(II)2CYS6 TRANSCRIPTION FACTOR (EUROFUNG)-RELATED"/>
    <property type="match status" value="1"/>
</dbReference>
<dbReference type="GO" id="GO:0009893">
    <property type="term" value="P:positive regulation of metabolic process"/>
    <property type="evidence" value="ECO:0007669"/>
    <property type="project" value="UniProtKB-ARBA"/>
</dbReference>
<evidence type="ECO:0000256" key="2">
    <source>
        <dbReference type="ARBA" id="ARBA00023125"/>
    </source>
</evidence>
<evidence type="ECO:0000313" key="7">
    <source>
        <dbReference type="EMBL" id="KNG83027.1"/>
    </source>
</evidence>
<protein>
    <submittedName>
        <fullName evidence="7">C6 transcription factor</fullName>
    </submittedName>
</protein>
<feature type="compositionally biased region" description="Polar residues" evidence="5">
    <location>
        <begin position="18"/>
        <end position="31"/>
    </location>
</feature>
<keyword evidence="1" id="KW-0805">Transcription regulation</keyword>
<dbReference type="InterPro" id="IPR036864">
    <property type="entry name" value="Zn2-C6_fun-type_DNA-bd_sf"/>
</dbReference>
<dbReference type="CDD" id="cd00067">
    <property type="entry name" value="GAL4"/>
    <property type="match status" value="1"/>
</dbReference>
<name>A0A0L1IU55_ASPN3</name>
<evidence type="ECO:0000259" key="6">
    <source>
        <dbReference type="PROSITE" id="PS50048"/>
    </source>
</evidence>
<evidence type="ECO:0000256" key="1">
    <source>
        <dbReference type="ARBA" id="ARBA00023015"/>
    </source>
</evidence>
<comment type="caution">
    <text evidence="7">The sequence shown here is derived from an EMBL/GenBank/DDBJ whole genome shotgun (WGS) entry which is preliminary data.</text>
</comment>
<feature type="domain" description="Zn(2)-C6 fungal-type" evidence="6">
    <location>
        <begin position="55"/>
        <end position="85"/>
    </location>
</feature>
<sequence length="726" mass="81576">MLSDPTDGAVSRLGAPSTEPSSDVIQPSSMGNPKIRIPRLGTAPVTTHRPRTSRACAPCHQRKTKCDGQKPQCKQCRHLAIPCTYVGSKRERQKCALASVQARVQSYESLLQRIITESSEDPSKFKLIEELITRHFEGTPTILAPLLALGSPSDRSPSPSKHGLTLYRMLASWMSHARSETQPLAQKPPIQITEIHRWTLLANNDTASHLLSLYFTWENPTWQLIDKDMFFHDLEGGHGKFCSALLVTVLLFFGCSLSYNLDRITDRREEKLLSKKLYAEIQRLWEIEKHIENLPTAQSSILIGLLCCTFGLDRFGTQYIMHGAQLCLNLGLQHEYPSYLYDDAPDEDGRLARCHKLVSWAVYDVQGLASQVYRKVPAWKEPPPVKFSPVEAAGLDAGVEWSPYPFTTPISQPFFFTAACFRSDLVTIVHHIAKFALQFPDAVMGNEDWEYGHQLHQKLLQWKATLPPVLLLEQNITPHVICLQFVTLFHLVAVEVTDSYCSEYYYATIASLCQIFCANLGSTDDQIPNPEEFDPYTIVSQALDAMGSLILLFKRCHGWKSLPVVMLHYFCVAGVHSISKLNAYDPMWSYVLEDCVVGLWHMSLGWGRLCTAFLRTIELVLKQSNPDPSLVPSRVVEIFRKLNEGDLWTVTDISSLAADYVVHQVATQPKSSSSPWSAYRSQGLQSLIHDMDSLSVNLSSESPESLASVKEPYDSRSSEDPDVRDA</sequence>
<accession>A0A0L1IU55</accession>
<keyword evidence="8" id="KW-1185">Reference proteome</keyword>
<dbReference type="OrthoDB" id="4161332at2759"/>
<dbReference type="SMART" id="SM00066">
    <property type="entry name" value="GAL4"/>
    <property type="match status" value="1"/>
</dbReference>
<keyword evidence="4" id="KW-0539">Nucleus</keyword>
<feature type="region of interest" description="Disordered" evidence="5">
    <location>
        <begin position="698"/>
        <end position="726"/>
    </location>
</feature>
<organism evidence="7 8">
    <name type="scientific">Aspergillus nomiae NRRL (strain ATCC 15546 / NRRL 13137 / CBS 260.88 / M93)</name>
    <dbReference type="NCBI Taxonomy" id="1509407"/>
    <lineage>
        <taxon>Eukaryota</taxon>
        <taxon>Fungi</taxon>
        <taxon>Dikarya</taxon>
        <taxon>Ascomycota</taxon>
        <taxon>Pezizomycotina</taxon>
        <taxon>Eurotiomycetes</taxon>
        <taxon>Eurotiomycetidae</taxon>
        <taxon>Eurotiales</taxon>
        <taxon>Aspergillaceae</taxon>
        <taxon>Aspergillus</taxon>
        <taxon>Aspergillus subgen. Circumdati</taxon>
    </lineage>
</organism>
<keyword evidence="2" id="KW-0238">DNA-binding</keyword>